<dbReference type="InterPro" id="IPR038461">
    <property type="entry name" value="Schlafen_AlbA_2_dom_sf"/>
</dbReference>
<dbReference type="InterPro" id="IPR007421">
    <property type="entry name" value="Schlafen_AlbA_2_dom"/>
</dbReference>
<sequence length="429" mass="48493">MSSTLKKSWSFAEVQALPAGEHDFFDRKSGSIWGDTDFKVKLAKALSAFANSGGGHLLLGVADDGTLDGVPAFQKRTPSREWLEQAIPNLLDPTLSEFRVHEVTGITAGDLQEGQTLLVVDVSDSVLAPHQARNAKQYYYRQAGHSVPAPHFYLETLRRRATSAVLFAEFTGAKVIRAIDSGYKRQLQVQLTFDVKNCGNITPKYWFVEFLQNGKRVEGDGALIRHSFPYTALRRPDPNAVHNRTILPGLSCVYRDAIGIEFNIQEATQSNFERNLDEFFAQFNKFESRVVTDSGPCPSHGMSIEYLKDATTYSEFSDWCSRFDSSVGRGRLIPGVRLRELDIGEYHDITDHVDFSGMLENDSEHEYEELHIAISFMDKDDNLLHVELKEIGRWKKGLRKPFNGWVTAGKVWEYAQIDVTAFDMKWLSH</sequence>
<dbReference type="Gene3D" id="3.30.950.30">
    <property type="entry name" value="Schlafen, AAA domain"/>
    <property type="match status" value="1"/>
</dbReference>
<name>M5S2X8_9BACT</name>
<dbReference type="EC" id="3.6.1.-" evidence="2"/>
<evidence type="ECO:0000313" key="3">
    <source>
        <dbReference type="Proteomes" id="UP000011996"/>
    </source>
</evidence>
<dbReference type="EMBL" id="ANOF01000109">
    <property type="protein sequence ID" value="EMI25983.1"/>
    <property type="molecule type" value="Genomic_DNA"/>
</dbReference>
<dbReference type="RefSeq" id="WP_008668021.1">
    <property type="nucleotide sequence ID" value="NZ_ANOF01000109.1"/>
</dbReference>
<keyword evidence="2" id="KW-0378">Hydrolase</keyword>
<dbReference type="Proteomes" id="UP000011996">
    <property type="component" value="Unassembled WGS sequence"/>
</dbReference>
<proteinExistence type="predicted"/>
<dbReference type="PATRIC" id="fig|1263868.3.peg.3709"/>
<feature type="domain" description="Schlafen AlbA-2" evidence="1">
    <location>
        <begin position="21"/>
        <end position="149"/>
    </location>
</feature>
<dbReference type="Pfam" id="PF04326">
    <property type="entry name" value="SLFN_AlbA_2"/>
    <property type="match status" value="1"/>
</dbReference>
<reference evidence="2 3" key="1">
    <citation type="journal article" date="2013" name="Mar. Genomics">
        <title>Expression of sulfatases in Rhodopirellula baltica and the diversity of sulfatases in the genus Rhodopirellula.</title>
        <authorList>
            <person name="Wegner C.E."/>
            <person name="Richter-Heitmann T."/>
            <person name="Klindworth A."/>
            <person name="Klockow C."/>
            <person name="Richter M."/>
            <person name="Achstetter T."/>
            <person name="Glockner F.O."/>
            <person name="Harder J."/>
        </authorList>
    </citation>
    <scope>NUCLEOTIDE SEQUENCE [LARGE SCALE GENOMIC DNA]</scope>
    <source>
        <strain evidence="2 3">SH398</strain>
    </source>
</reference>
<dbReference type="OrthoDB" id="274516at2"/>
<organism evidence="2 3">
    <name type="scientific">Rhodopirellula europaea SH398</name>
    <dbReference type="NCBI Taxonomy" id="1263868"/>
    <lineage>
        <taxon>Bacteria</taxon>
        <taxon>Pseudomonadati</taxon>
        <taxon>Planctomycetota</taxon>
        <taxon>Planctomycetia</taxon>
        <taxon>Pirellulales</taxon>
        <taxon>Pirellulaceae</taxon>
        <taxon>Rhodopirellula</taxon>
    </lineage>
</organism>
<gene>
    <name evidence="2" type="ORF">RESH_03440</name>
</gene>
<comment type="caution">
    <text evidence="2">The sequence shown here is derived from an EMBL/GenBank/DDBJ whole genome shotgun (WGS) entry which is preliminary data.</text>
</comment>
<protein>
    <submittedName>
        <fullName evidence="2">ATPase, AAA family</fullName>
        <ecNumber evidence="2">3.6.1.-</ecNumber>
    </submittedName>
</protein>
<evidence type="ECO:0000259" key="1">
    <source>
        <dbReference type="Pfam" id="PF04326"/>
    </source>
</evidence>
<dbReference type="AlphaFoldDB" id="M5S2X8"/>
<dbReference type="GO" id="GO:0016787">
    <property type="term" value="F:hydrolase activity"/>
    <property type="evidence" value="ECO:0007669"/>
    <property type="project" value="UniProtKB-KW"/>
</dbReference>
<evidence type="ECO:0000313" key="2">
    <source>
        <dbReference type="EMBL" id="EMI25983.1"/>
    </source>
</evidence>
<accession>M5S2X8</accession>